<name>A0ABP6U204_9ACTN</name>
<accession>A0ABP6U204</accession>
<evidence type="ECO:0000313" key="1">
    <source>
        <dbReference type="EMBL" id="GAA3500963.1"/>
    </source>
</evidence>
<proteinExistence type="predicted"/>
<dbReference type="InterPro" id="IPR036249">
    <property type="entry name" value="Thioredoxin-like_sf"/>
</dbReference>
<sequence>MPRYAGQHPGSVTALTVPIREEIYRGREEAAPRRRREMTMDLIVLAVPDCPNVAAMLERLEQALPDDAAPVDVHVISSEAEAARYGMHGSPTLLINGTDPFASQDTTVSVSCRIYRDADGRTIGAPSVEQLTDALNHAHQTQQ</sequence>
<comment type="caution">
    <text evidence="1">The sequence shown here is derived from an EMBL/GenBank/DDBJ whole genome shotgun (WGS) entry which is preliminary data.</text>
</comment>
<protein>
    <recommendedName>
        <fullName evidence="3">Alkylmercury lyase</fullName>
    </recommendedName>
</protein>
<evidence type="ECO:0008006" key="3">
    <source>
        <dbReference type="Google" id="ProtNLM"/>
    </source>
</evidence>
<reference evidence="2" key="1">
    <citation type="journal article" date="2019" name="Int. J. Syst. Evol. Microbiol.">
        <title>The Global Catalogue of Microorganisms (GCM) 10K type strain sequencing project: providing services to taxonomists for standard genome sequencing and annotation.</title>
        <authorList>
            <consortium name="The Broad Institute Genomics Platform"/>
            <consortium name="The Broad Institute Genome Sequencing Center for Infectious Disease"/>
            <person name="Wu L."/>
            <person name="Ma J."/>
        </authorList>
    </citation>
    <scope>NUCLEOTIDE SEQUENCE [LARGE SCALE GENOMIC DNA]</scope>
    <source>
        <strain evidence="2">JCM 4816</strain>
    </source>
</reference>
<organism evidence="1 2">
    <name type="scientific">Streptomyces prasinosporus</name>
    <dbReference type="NCBI Taxonomy" id="68256"/>
    <lineage>
        <taxon>Bacteria</taxon>
        <taxon>Bacillati</taxon>
        <taxon>Actinomycetota</taxon>
        <taxon>Actinomycetes</taxon>
        <taxon>Kitasatosporales</taxon>
        <taxon>Streptomycetaceae</taxon>
        <taxon>Streptomyces</taxon>
        <taxon>Streptomyces albogriseolus group</taxon>
    </lineage>
</organism>
<dbReference type="EMBL" id="BAAAXF010000057">
    <property type="protein sequence ID" value="GAA3500963.1"/>
    <property type="molecule type" value="Genomic_DNA"/>
</dbReference>
<evidence type="ECO:0000313" key="2">
    <source>
        <dbReference type="Proteomes" id="UP001501455"/>
    </source>
</evidence>
<dbReference type="SUPFAM" id="SSF52833">
    <property type="entry name" value="Thioredoxin-like"/>
    <property type="match status" value="1"/>
</dbReference>
<keyword evidence="2" id="KW-1185">Reference proteome</keyword>
<dbReference type="Proteomes" id="UP001501455">
    <property type="component" value="Unassembled WGS sequence"/>
</dbReference>
<dbReference type="Gene3D" id="3.40.30.10">
    <property type="entry name" value="Glutaredoxin"/>
    <property type="match status" value="1"/>
</dbReference>
<gene>
    <name evidence="1" type="ORF">GCM10019016_080700</name>
</gene>